<name>A0A1F5VW42_9BACT</name>
<protein>
    <recommendedName>
        <fullName evidence="3">Addiction module toxin RelE</fullName>
    </recommendedName>
</protein>
<evidence type="ECO:0000313" key="2">
    <source>
        <dbReference type="Proteomes" id="UP000178943"/>
    </source>
</evidence>
<organism evidence="1 2">
    <name type="scientific">Candidatus Fischerbacteria bacterium RBG_13_37_8</name>
    <dbReference type="NCBI Taxonomy" id="1817863"/>
    <lineage>
        <taxon>Bacteria</taxon>
        <taxon>Candidatus Fischeribacteriota</taxon>
    </lineage>
</organism>
<comment type="caution">
    <text evidence="1">The sequence shown here is derived from an EMBL/GenBank/DDBJ whole genome shotgun (WGS) entry which is preliminary data.</text>
</comment>
<sequence length="119" mass="14169">MNYQFKFYQVFERDIKELKKKYPHVKEDFDDFINNIQNHLSSNFTPIANQKGKLWKSRMKSSDMAAGESGGFRIISYYNRDKSPEEIIFVRIYAKPKIKDLKDKSLRELVKIIEAILDK</sequence>
<accession>A0A1F5VW42</accession>
<reference evidence="1 2" key="1">
    <citation type="journal article" date="2016" name="Nat. Commun.">
        <title>Thousands of microbial genomes shed light on interconnected biogeochemical processes in an aquifer system.</title>
        <authorList>
            <person name="Anantharaman K."/>
            <person name="Brown C.T."/>
            <person name="Hug L.A."/>
            <person name="Sharon I."/>
            <person name="Castelle C.J."/>
            <person name="Probst A.J."/>
            <person name="Thomas B.C."/>
            <person name="Singh A."/>
            <person name="Wilkins M.J."/>
            <person name="Karaoz U."/>
            <person name="Brodie E.L."/>
            <person name="Williams K.H."/>
            <person name="Hubbard S.S."/>
            <person name="Banfield J.F."/>
        </authorList>
    </citation>
    <scope>NUCLEOTIDE SEQUENCE [LARGE SCALE GENOMIC DNA]</scope>
</reference>
<dbReference type="EMBL" id="MFGW01000044">
    <property type="protein sequence ID" value="OGF67600.1"/>
    <property type="molecule type" value="Genomic_DNA"/>
</dbReference>
<evidence type="ECO:0000313" key="1">
    <source>
        <dbReference type="EMBL" id="OGF67600.1"/>
    </source>
</evidence>
<gene>
    <name evidence="1" type="ORF">A2Y62_18035</name>
</gene>
<dbReference type="Proteomes" id="UP000178943">
    <property type="component" value="Unassembled WGS sequence"/>
</dbReference>
<proteinExistence type="predicted"/>
<evidence type="ECO:0008006" key="3">
    <source>
        <dbReference type="Google" id="ProtNLM"/>
    </source>
</evidence>
<dbReference type="AlphaFoldDB" id="A0A1F5VW42"/>